<dbReference type="KEGG" id="tve:TRV_07525"/>
<feature type="compositionally biased region" description="Acidic residues" evidence="1">
    <location>
        <begin position="1"/>
        <end position="18"/>
    </location>
</feature>
<feature type="region of interest" description="Disordered" evidence="1">
    <location>
        <begin position="76"/>
        <end position="145"/>
    </location>
</feature>
<comment type="caution">
    <text evidence="2">The sequence shown here is derived from an EMBL/GenBank/DDBJ whole genome shotgun (WGS) entry which is preliminary data.</text>
</comment>
<name>D4DK05_TRIVH</name>
<feature type="region of interest" description="Disordered" evidence="1">
    <location>
        <begin position="1"/>
        <end position="21"/>
    </location>
</feature>
<evidence type="ECO:0000313" key="2">
    <source>
        <dbReference type="EMBL" id="EFE37815.1"/>
    </source>
</evidence>
<dbReference type="Proteomes" id="UP000008383">
    <property type="component" value="Unassembled WGS sequence"/>
</dbReference>
<evidence type="ECO:0000313" key="3">
    <source>
        <dbReference type="Proteomes" id="UP000008383"/>
    </source>
</evidence>
<feature type="compositionally biased region" description="Polar residues" evidence="1">
    <location>
        <begin position="107"/>
        <end position="119"/>
    </location>
</feature>
<feature type="compositionally biased region" description="Polar residues" evidence="1">
    <location>
        <begin position="85"/>
        <end position="94"/>
    </location>
</feature>
<organism evidence="2 3">
    <name type="scientific">Trichophyton verrucosum (strain HKI 0517)</name>
    <dbReference type="NCBI Taxonomy" id="663202"/>
    <lineage>
        <taxon>Eukaryota</taxon>
        <taxon>Fungi</taxon>
        <taxon>Dikarya</taxon>
        <taxon>Ascomycota</taxon>
        <taxon>Pezizomycotina</taxon>
        <taxon>Eurotiomycetes</taxon>
        <taxon>Eurotiomycetidae</taxon>
        <taxon>Onygenales</taxon>
        <taxon>Arthrodermataceae</taxon>
        <taxon>Trichophyton</taxon>
    </lineage>
</organism>
<protein>
    <submittedName>
        <fullName evidence="2">Uncharacterized protein</fullName>
    </submittedName>
</protein>
<sequence>MAPQEELDGPDSISEGDLESPAKFYRDALEFPYELDDSIQRPLSSRSVVRTPSSKYGDKTIIKTLDDVTPQPRVLEEGVNEVSHDVNNTNTSGPSELPKEEDLADQRSISSRICVSPSWSRAADKKRKKKTKNDKNRINETWNEN</sequence>
<dbReference type="GeneID" id="9584391"/>
<proteinExistence type="predicted"/>
<reference evidence="3" key="1">
    <citation type="journal article" date="2011" name="Genome Biol.">
        <title>Comparative and functional genomics provide insights into the pathogenicity of dermatophytic fungi.</title>
        <authorList>
            <person name="Burmester A."/>
            <person name="Shelest E."/>
            <person name="Gloeckner G."/>
            <person name="Heddergott C."/>
            <person name="Schindler S."/>
            <person name="Staib P."/>
            <person name="Heidel A."/>
            <person name="Felder M."/>
            <person name="Petzold A."/>
            <person name="Szafranski K."/>
            <person name="Feuermann M."/>
            <person name="Pedruzzi I."/>
            <person name="Priebe S."/>
            <person name="Groth M."/>
            <person name="Winkler R."/>
            <person name="Li W."/>
            <person name="Kniemeyer O."/>
            <person name="Schroeckh V."/>
            <person name="Hertweck C."/>
            <person name="Hube B."/>
            <person name="White T.C."/>
            <person name="Platzer M."/>
            <person name="Guthke R."/>
            <person name="Heitman J."/>
            <person name="Woestemeyer J."/>
            <person name="Zipfel P.F."/>
            <person name="Monod M."/>
            <person name="Brakhage A.A."/>
        </authorList>
    </citation>
    <scope>NUCLEOTIDE SEQUENCE [LARGE SCALE GENOMIC DNA]</scope>
    <source>
        <strain evidence="3">HKI 0517</strain>
    </source>
</reference>
<dbReference type="RefSeq" id="XP_003018460.1">
    <property type="nucleotide sequence ID" value="XM_003018414.1"/>
</dbReference>
<dbReference type="EMBL" id="ACYE01000448">
    <property type="protein sequence ID" value="EFE37815.1"/>
    <property type="molecule type" value="Genomic_DNA"/>
</dbReference>
<accession>D4DK05</accession>
<keyword evidence="3" id="KW-1185">Reference proteome</keyword>
<gene>
    <name evidence="2" type="ORF">TRV_07525</name>
</gene>
<dbReference type="HOGENOM" id="CLU_1788218_0_0_1"/>
<dbReference type="AlphaFoldDB" id="D4DK05"/>
<evidence type="ECO:0000256" key="1">
    <source>
        <dbReference type="SAM" id="MobiDB-lite"/>
    </source>
</evidence>